<keyword evidence="7" id="KW-1185">Reference proteome</keyword>
<evidence type="ECO:0000256" key="2">
    <source>
        <dbReference type="ARBA" id="ARBA00022741"/>
    </source>
</evidence>
<dbReference type="PROSITE" id="PS50011">
    <property type="entry name" value="PROTEIN_KINASE_DOM"/>
    <property type="match status" value="1"/>
</dbReference>
<protein>
    <recommendedName>
        <fullName evidence="5">Protein kinase domain-containing protein</fullName>
    </recommendedName>
</protein>
<evidence type="ECO:0000313" key="6">
    <source>
        <dbReference type="EMBL" id="KAK8872120.1"/>
    </source>
</evidence>
<sequence>MERIFAYDLNRLQVLDKIGEGQFGEVYKVKEKATGMIYAAKISINFFEGDDIVTNIDEIRNIVREVNIISNLNHPSIVKFIGFNPKDFQEDPRPVIITEYIPNGSLRDLIESERSKISDIKWNDTQKLIMLYGIASAMSYLHSHKILHRDLKPENILIDENYYPKIADFGLSKIYHQNKESITNESAVNFKGTLLYSSPEVVFECDYSTSADVYSFSIIAYEIMTSESPFGELNAWSLVKKLGKQERPIFDKPIKKSYRSLIEKCWSQDKFSRPTFDEIVHELRSNRDFITDTVDEKEFQNYVDFVDEFDVTFGTEKVLSIDEYLERKKLFENFTKYYYGNGVSVDKKKAAEYCKMAADKGSISAMKNYGNMLYNGDAIAANKIESVRYFKMAADCGDTSSMKMCVMLLYNGGEGIKSDKKEAAKYCKMLADKGDVTAMHNYAGMLYNGDGVSVDKSGSAVYFRMAADSGDVESMRTYGNMLKAGDGVKSDKKEAARYLKMAADRGDPVAMNSYAGMLFMGVGVPQNKEEGIRYCKMAADNGHLTSMVNYAALLEAGDGVAEDKKEAARLYKLAADRGHVGAMDKYAVMLYNGIGVAADKKEALKYHNLAVSKK</sequence>
<dbReference type="Proteomes" id="UP001470230">
    <property type="component" value="Unassembled WGS sequence"/>
</dbReference>
<keyword evidence="1" id="KW-0808">Transferase</keyword>
<dbReference type="CDD" id="cd13999">
    <property type="entry name" value="STKc_MAP3K-like"/>
    <property type="match status" value="1"/>
</dbReference>
<dbReference type="PROSITE" id="PS00107">
    <property type="entry name" value="PROTEIN_KINASE_ATP"/>
    <property type="match status" value="1"/>
</dbReference>
<dbReference type="SMART" id="SM00220">
    <property type="entry name" value="S_TKc"/>
    <property type="match status" value="1"/>
</dbReference>
<dbReference type="EMBL" id="JAPFFF010000013">
    <property type="protein sequence ID" value="KAK8872120.1"/>
    <property type="molecule type" value="Genomic_DNA"/>
</dbReference>
<reference evidence="6 7" key="1">
    <citation type="submission" date="2024-04" db="EMBL/GenBank/DDBJ databases">
        <title>Tritrichomonas musculus Genome.</title>
        <authorList>
            <person name="Alves-Ferreira E."/>
            <person name="Grigg M."/>
            <person name="Lorenzi H."/>
            <person name="Galac M."/>
        </authorList>
    </citation>
    <scope>NUCLEOTIDE SEQUENCE [LARGE SCALE GENOMIC DNA]</scope>
    <source>
        <strain evidence="6 7">EAF2021</strain>
    </source>
</reference>
<proteinExistence type="predicted"/>
<accession>A0ABR2J2J9</accession>
<gene>
    <name evidence="6" type="ORF">M9Y10_007879</name>
</gene>
<dbReference type="PRINTS" id="PR00109">
    <property type="entry name" value="TYRKINASE"/>
</dbReference>
<dbReference type="PROSITE" id="PS00108">
    <property type="entry name" value="PROTEIN_KINASE_ST"/>
    <property type="match status" value="1"/>
</dbReference>
<dbReference type="PANTHER" id="PTHR44329:SF214">
    <property type="entry name" value="PROTEIN KINASE DOMAIN-CONTAINING PROTEIN"/>
    <property type="match status" value="1"/>
</dbReference>
<dbReference type="SMART" id="SM00671">
    <property type="entry name" value="SEL1"/>
    <property type="match status" value="8"/>
</dbReference>
<keyword evidence="1" id="KW-0418">Kinase</keyword>
<dbReference type="InterPro" id="IPR001245">
    <property type="entry name" value="Ser-Thr/Tyr_kinase_cat_dom"/>
</dbReference>
<keyword evidence="1" id="KW-0723">Serine/threonine-protein kinase</keyword>
<comment type="caution">
    <text evidence="6">The sequence shown here is derived from an EMBL/GenBank/DDBJ whole genome shotgun (WGS) entry which is preliminary data.</text>
</comment>
<evidence type="ECO:0000256" key="1">
    <source>
        <dbReference type="ARBA" id="ARBA00022527"/>
    </source>
</evidence>
<dbReference type="SUPFAM" id="SSF81901">
    <property type="entry name" value="HCP-like"/>
    <property type="match status" value="2"/>
</dbReference>
<dbReference type="InterPro" id="IPR008271">
    <property type="entry name" value="Ser/Thr_kinase_AS"/>
</dbReference>
<feature type="domain" description="Protein kinase" evidence="5">
    <location>
        <begin position="12"/>
        <end position="290"/>
    </location>
</feature>
<dbReference type="InterPro" id="IPR000719">
    <property type="entry name" value="Prot_kinase_dom"/>
</dbReference>
<evidence type="ECO:0000313" key="7">
    <source>
        <dbReference type="Proteomes" id="UP001470230"/>
    </source>
</evidence>
<evidence type="ECO:0000259" key="5">
    <source>
        <dbReference type="PROSITE" id="PS50011"/>
    </source>
</evidence>
<feature type="binding site" evidence="4">
    <location>
        <position position="41"/>
    </location>
    <ligand>
        <name>ATP</name>
        <dbReference type="ChEBI" id="CHEBI:30616"/>
    </ligand>
</feature>
<name>A0ABR2J2J9_9EUKA</name>
<keyword evidence="3 4" id="KW-0067">ATP-binding</keyword>
<dbReference type="InterPro" id="IPR051681">
    <property type="entry name" value="Ser/Thr_Kinases-Pseudokinases"/>
</dbReference>
<dbReference type="InterPro" id="IPR011990">
    <property type="entry name" value="TPR-like_helical_dom_sf"/>
</dbReference>
<dbReference type="InterPro" id="IPR017441">
    <property type="entry name" value="Protein_kinase_ATP_BS"/>
</dbReference>
<dbReference type="Pfam" id="PF00069">
    <property type="entry name" value="Pkinase"/>
    <property type="match status" value="1"/>
</dbReference>
<dbReference type="PANTHER" id="PTHR44329">
    <property type="entry name" value="SERINE/THREONINE-PROTEIN KINASE TNNI3K-RELATED"/>
    <property type="match status" value="1"/>
</dbReference>
<dbReference type="SUPFAM" id="SSF56112">
    <property type="entry name" value="Protein kinase-like (PK-like)"/>
    <property type="match status" value="1"/>
</dbReference>
<dbReference type="Pfam" id="PF08238">
    <property type="entry name" value="Sel1"/>
    <property type="match status" value="8"/>
</dbReference>
<keyword evidence="2 4" id="KW-0547">Nucleotide-binding</keyword>
<dbReference type="Gene3D" id="1.25.40.10">
    <property type="entry name" value="Tetratricopeptide repeat domain"/>
    <property type="match status" value="2"/>
</dbReference>
<dbReference type="InterPro" id="IPR006597">
    <property type="entry name" value="Sel1-like"/>
</dbReference>
<dbReference type="InterPro" id="IPR011009">
    <property type="entry name" value="Kinase-like_dom_sf"/>
</dbReference>
<organism evidence="6 7">
    <name type="scientific">Tritrichomonas musculus</name>
    <dbReference type="NCBI Taxonomy" id="1915356"/>
    <lineage>
        <taxon>Eukaryota</taxon>
        <taxon>Metamonada</taxon>
        <taxon>Parabasalia</taxon>
        <taxon>Tritrichomonadida</taxon>
        <taxon>Tritrichomonadidae</taxon>
        <taxon>Tritrichomonas</taxon>
    </lineage>
</organism>
<dbReference type="Gene3D" id="1.10.510.10">
    <property type="entry name" value="Transferase(Phosphotransferase) domain 1"/>
    <property type="match status" value="1"/>
</dbReference>
<evidence type="ECO:0000256" key="3">
    <source>
        <dbReference type="ARBA" id="ARBA00022840"/>
    </source>
</evidence>
<evidence type="ECO:0000256" key="4">
    <source>
        <dbReference type="PROSITE-ProRule" id="PRU10141"/>
    </source>
</evidence>